<evidence type="ECO:0000313" key="3">
    <source>
        <dbReference type="Proteomes" id="UP000520767"/>
    </source>
</evidence>
<gene>
    <name evidence="2" type="ORF">FHR82_006532</name>
</gene>
<proteinExistence type="predicted"/>
<reference evidence="2 3" key="1">
    <citation type="submission" date="2020-08" db="EMBL/GenBank/DDBJ databases">
        <title>Genomic Encyclopedia of Type Strains, Phase III (KMG-III): the genomes of soil and plant-associated and newly described type strains.</title>
        <authorList>
            <person name="Whitman W."/>
        </authorList>
    </citation>
    <scope>NUCLEOTIDE SEQUENCE [LARGE SCALE GENOMIC DNA]</scope>
    <source>
        <strain evidence="2 3">CECT 8960</strain>
    </source>
</reference>
<comment type="caution">
    <text evidence="2">The sequence shown here is derived from an EMBL/GenBank/DDBJ whole genome shotgun (WGS) entry which is preliminary data.</text>
</comment>
<accession>A0A7W7VHJ6</accession>
<protein>
    <recommendedName>
        <fullName evidence="1">DnaJ homologue subfamily C member 28 conserved domain-containing protein</fullName>
    </recommendedName>
</protein>
<dbReference type="Pfam" id="PF09350">
    <property type="entry name" value="DJC28_CD"/>
    <property type="match status" value="1"/>
</dbReference>
<dbReference type="RefSeq" id="WP_184814339.1">
    <property type="nucleotide sequence ID" value="NZ_JACHJQ010000007.1"/>
</dbReference>
<dbReference type="AlphaFoldDB" id="A0A7W7VHJ6"/>
<evidence type="ECO:0000259" key="1">
    <source>
        <dbReference type="Pfam" id="PF09350"/>
    </source>
</evidence>
<dbReference type="Proteomes" id="UP000520767">
    <property type="component" value="Unassembled WGS sequence"/>
</dbReference>
<dbReference type="EMBL" id="JACHJQ010000007">
    <property type="protein sequence ID" value="MBB4910274.1"/>
    <property type="molecule type" value="Genomic_DNA"/>
</dbReference>
<dbReference type="InterPro" id="IPR018961">
    <property type="entry name" value="DnaJ_homolog_subfam-C_membr-28"/>
</dbReference>
<evidence type="ECO:0000313" key="2">
    <source>
        <dbReference type="EMBL" id="MBB4910274.1"/>
    </source>
</evidence>
<keyword evidence="3" id="KW-1185">Reference proteome</keyword>
<name>A0A7W7VHJ6_9PSEU</name>
<feature type="domain" description="DnaJ homologue subfamily C member 28 conserved" evidence="1">
    <location>
        <begin position="14"/>
        <end position="81"/>
    </location>
</feature>
<organism evidence="2 3">
    <name type="scientific">Actinophytocola algeriensis</name>
    <dbReference type="NCBI Taxonomy" id="1768010"/>
    <lineage>
        <taxon>Bacteria</taxon>
        <taxon>Bacillati</taxon>
        <taxon>Actinomycetota</taxon>
        <taxon>Actinomycetes</taxon>
        <taxon>Pseudonocardiales</taxon>
        <taxon>Pseudonocardiaceae</taxon>
    </lineage>
</organism>
<sequence>MTDRKPRGMSAEDWVERQIRMAQERGEMDNLPGMGKPLPKRQGGALEWVARKLREENHDTSALLPPSLALPKEVAALPARLAKLRTEREVRDLVADLNKRIMDVHRRPQVGPPLRLGPLDVEEVVRDWRELSTGPGRAV</sequence>